<gene>
    <name evidence="1" type="ORF">H4S07_005102</name>
</gene>
<name>A0ACC1L518_9FUNG</name>
<feature type="non-terminal residue" evidence="1">
    <location>
        <position position="1"/>
    </location>
</feature>
<dbReference type="Proteomes" id="UP001140096">
    <property type="component" value="Unassembled WGS sequence"/>
</dbReference>
<evidence type="ECO:0000313" key="1">
    <source>
        <dbReference type="EMBL" id="KAJ2800753.1"/>
    </source>
</evidence>
<comment type="caution">
    <text evidence="1">The sequence shown here is derived from an EMBL/GenBank/DDBJ whole genome shotgun (WGS) entry which is preliminary data.</text>
</comment>
<dbReference type="EMBL" id="JANBUP010002346">
    <property type="protein sequence ID" value="KAJ2800753.1"/>
    <property type="molecule type" value="Genomic_DNA"/>
</dbReference>
<sequence length="491" mass="52932">RRELKERTKAKADERKSIIAASTVQLDVNALEHEATVDEQRSYQDDLAKIRDMDRRAGVESMGEDAASKTASKKAKRAAKKAQISASSSDLSLDAHTDVPELVPIAEQATRATAPVAAVKSSNGHAGDDDSAWVVCSKDDSIALKRRRAGEALLSGQAFVVKTKADGAPSTPQGKQVASDSGPPSDKKRLTWALERNSVKRFLKKVPMLPSPTQVSSPPDTDLKPALRKVSAYMDESPVAQSPLKPLKVKGAKPERRVSVNGHASTPLHMSPRSFVQTGRKIVAIGRNFRYHSEHAKELGNAVPTAPFFFLKPTSSYVASPGKIEIPQGCVVHHEVELGVVIGKCGRDILAADAFEHIAGYALALDLTARNLQDEAKKSGLPWSAAKGFDTFTPVGPFIPANKISDPHNVRLWIEVAGQIRQNGVTDAMIFQIPQLIEHVSRIMTLEEGDLVLTGTPKGVGPIQPGELVVAGLEFQGIELSRIEFTAAVRD</sequence>
<proteinExistence type="predicted"/>
<reference evidence="1" key="1">
    <citation type="submission" date="2022-07" db="EMBL/GenBank/DDBJ databases">
        <title>Phylogenomic reconstructions and comparative analyses of Kickxellomycotina fungi.</title>
        <authorList>
            <person name="Reynolds N.K."/>
            <person name="Stajich J.E."/>
            <person name="Barry K."/>
            <person name="Grigoriev I.V."/>
            <person name="Crous P."/>
            <person name="Smith M.E."/>
        </authorList>
    </citation>
    <scope>NUCLEOTIDE SEQUENCE</scope>
    <source>
        <strain evidence="1">CBS 102833</strain>
    </source>
</reference>
<evidence type="ECO:0000313" key="2">
    <source>
        <dbReference type="Proteomes" id="UP001140096"/>
    </source>
</evidence>
<accession>A0ACC1L518</accession>
<keyword evidence="2" id="KW-1185">Reference proteome</keyword>
<protein>
    <submittedName>
        <fullName evidence="1">Uncharacterized protein</fullName>
    </submittedName>
</protein>
<organism evidence="1 2">
    <name type="scientific">Coemansia furcata</name>
    <dbReference type="NCBI Taxonomy" id="417177"/>
    <lineage>
        <taxon>Eukaryota</taxon>
        <taxon>Fungi</taxon>
        <taxon>Fungi incertae sedis</taxon>
        <taxon>Zoopagomycota</taxon>
        <taxon>Kickxellomycotina</taxon>
        <taxon>Kickxellomycetes</taxon>
        <taxon>Kickxellales</taxon>
        <taxon>Kickxellaceae</taxon>
        <taxon>Coemansia</taxon>
    </lineage>
</organism>